<comment type="subcellular location">
    <subcellularLocation>
        <location evidence="2">Cell membrane</location>
        <topology evidence="2">Multi-pass membrane protein</topology>
    </subcellularLocation>
</comment>
<dbReference type="PANTHER" id="PTHR43711">
    <property type="entry name" value="TWO-COMPONENT HISTIDINE KINASE"/>
    <property type="match status" value="1"/>
</dbReference>
<evidence type="ECO:0000256" key="3">
    <source>
        <dbReference type="ARBA" id="ARBA00012438"/>
    </source>
</evidence>
<dbReference type="Proteomes" id="UP000310636">
    <property type="component" value="Unassembled WGS sequence"/>
</dbReference>
<keyword evidence="11 12" id="KW-0472">Membrane</keyword>
<dbReference type="SUPFAM" id="SSF47384">
    <property type="entry name" value="Homodimeric domain of signal transducing histidine kinase"/>
    <property type="match status" value="1"/>
</dbReference>
<dbReference type="CDD" id="cd06225">
    <property type="entry name" value="HAMP"/>
    <property type="match status" value="1"/>
</dbReference>
<evidence type="ECO:0000256" key="7">
    <source>
        <dbReference type="ARBA" id="ARBA00022741"/>
    </source>
</evidence>
<keyword evidence="10" id="KW-0902">Two-component regulatory system</keyword>
<dbReference type="Pfam" id="PF00512">
    <property type="entry name" value="HisKA"/>
    <property type="match status" value="1"/>
</dbReference>
<feature type="domain" description="HAMP" evidence="14">
    <location>
        <begin position="198"/>
        <end position="251"/>
    </location>
</feature>
<dbReference type="Gene3D" id="6.10.340.10">
    <property type="match status" value="1"/>
</dbReference>
<reference evidence="15 16" key="1">
    <citation type="submission" date="2019-04" db="EMBL/GenBank/DDBJ databases">
        <title>Cohnella sp. nov. isolated from preserved vegetables.</title>
        <authorList>
            <person name="Lin S.-Y."/>
            <person name="Hung M.-H."/>
            <person name="Young C.-C."/>
        </authorList>
    </citation>
    <scope>NUCLEOTIDE SEQUENCE [LARGE SCALE GENOMIC DNA]</scope>
    <source>
        <strain evidence="15 16">CC-MHH1044</strain>
    </source>
</reference>
<dbReference type="PRINTS" id="PR00344">
    <property type="entry name" value="BCTRLSENSOR"/>
</dbReference>
<dbReference type="CDD" id="cd00082">
    <property type="entry name" value="HisKA"/>
    <property type="match status" value="1"/>
</dbReference>
<organism evidence="15 16">
    <name type="scientific">Cohnella fermenti</name>
    <dbReference type="NCBI Taxonomy" id="2565925"/>
    <lineage>
        <taxon>Bacteria</taxon>
        <taxon>Bacillati</taxon>
        <taxon>Bacillota</taxon>
        <taxon>Bacilli</taxon>
        <taxon>Bacillales</taxon>
        <taxon>Paenibacillaceae</taxon>
        <taxon>Cohnella</taxon>
    </lineage>
</organism>
<gene>
    <name evidence="15" type="ORF">E6C55_17395</name>
</gene>
<dbReference type="InterPro" id="IPR003594">
    <property type="entry name" value="HATPase_dom"/>
</dbReference>
<name>A0A4S4BQC4_9BACL</name>
<dbReference type="InterPro" id="IPR003660">
    <property type="entry name" value="HAMP_dom"/>
</dbReference>
<keyword evidence="12" id="KW-1133">Transmembrane helix</keyword>
<protein>
    <recommendedName>
        <fullName evidence="3">histidine kinase</fullName>
        <ecNumber evidence="3">2.7.13.3</ecNumber>
    </recommendedName>
</protein>
<dbReference type="Pfam" id="PF02518">
    <property type="entry name" value="HATPase_c"/>
    <property type="match status" value="1"/>
</dbReference>
<feature type="transmembrane region" description="Helical" evidence="12">
    <location>
        <begin position="177"/>
        <end position="196"/>
    </location>
</feature>
<keyword evidence="7" id="KW-0547">Nucleotide-binding</keyword>
<dbReference type="InterPro" id="IPR036890">
    <property type="entry name" value="HATPase_C_sf"/>
</dbReference>
<dbReference type="CDD" id="cd00075">
    <property type="entry name" value="HATPase"/>
    <property type="match status" value="1"/>
</dbReference>
<comment type="caution">
    <text evidence="15">The sequence shown here is derived from an EMBL/GenBank/DDBJ whole genome shotgun (WGS) entry which is preliminary data.</text>
</comment>
<dbReference type="SUPFAM" id="SSF55874">
    <property type="entry name" value="ATPase domain of HSP90 chaperone/DNA topoisomerase II/histidine kinase"/>
    <property type="match status" value="1"/>
</dbReference>
<evidence type="ECO:0000256" key="8">
    <source>
        <dbReference type="ARBA" id="ARBA00022777"/>
    </source>
</evidence>
<comment type="catalytic activity">
    <reaction evidence="1">
        <text>ATP + protein L-histidine = ADP + protein N-phospho-L-histidine.</text>
        <dbReference type="EC" id="2.7.13.3"/>
    </reaction>
</comment>
<evidence type="ECO:0000256" key="4">
    <source>
        <dbReference type="ARBA" id="ARBA00022475"/>
    </source>
</evidence>
<evidence type="ECO:0000256" key="9">
    <source>
        <dbReference type="ARBA" id="ARBA00022840"/>
    </source>
</evidence>
<dbReference type="OrthoDB" id="9813151at2"/>
<evidence type="ECO:0000256" key="2">
    <source>
        <dbReference type="ARBA" id="ARBA00004651"/>
    </source>
</evidence>
<keyword evidence="9" id="KW-0067">ATP-binding</keyword>
<accession>A0A4S4BQC4</accession>
<dbReference type="Gene3D" id="3.30.565.10">
    <property type="entry name" value="Histidine kinase-like ATPase, C-terminal domain"/>
    <property type="match status" value="1"/>
</dbReference>
<dbReference type="GO" id="GO:0005524">
    <property type="term" value="F:ATP binding"/>
    <property type="evidence" value="ECO:0007669"/>
    <property type="project" value="UniProtKB-KW"/>
</dbReference>
<dbReference type="PANTHER" id="PTHR43711:SF1">
    <property type="entry name" value="HISTIDINE KINASE 1"/>
    <property type="match status" value="1"/>
</dbReference>
<dbReference type="InterPro" id="IPR036097">
    <property type="entry name" value="HisK_dim/P_sf"/>
</dbReference>
<dbReference type="InterPro" id="IPR003661">
    <property type="entry name" value="HisK_dim/P_dom"/>
</dbReference>
<evidence type="ECO:0000256" key="10">
    <source>
        <dbReference type="ARBA" id="ARBA00023012"/>
    </source>
</evidence>
<evidence type="ECO:0000256" key="6">
    <source>
        <dbReference type="ARBA" id="ARBA00022679"/>
    </source>
</evidence>
<evidence type="ECO:0000256" key="1">
    <source>
        <dbReference type="ARBA" id="ARBA00000085"/>
    </source>
</evidence>
<dbReference type="PROSITE" id="PS50885">
    <property type="entry name" value="HAMP"/>
    <property type="match status" value="1"/>
</dbReference>
<dbReference type="InterPro" id="IPR050736">
    <property type="entry name" value="Sensor_HK_Regulatory"/>
</dbReference>
<dbReference type="Gene3D" id="1.10.287.130">
    <property type="match status" value="1"/>
</dbReference>
<keyword evidence="8 15" id="KW-0418">Kinase</keyword>
<keyword evidence="12" id="KW-0812">Transmembrane</keyword>
<dbReference type="SUPFAM" id="SSF158472">
    <property type="entry name" value="HAMP domain-like"/>
    <property type="match status" value="1"/>
</dbReference>
<evidence type="ECO:0000256" key="12">
    <source>
        <dbReference type="SAM" id="Phobius"/>
    </source>
</evidence>
<keyword evidence="16" id="KW-1185">Reference proteome</keyword>
<proteinExistence type="predicted"/>
<dbReference type="Pfam" id="PF00672">
    <property type="entry name" value="HAMP"/>
    <property type="match status" value="1"/>
</dbReference>
<keyword evidence="5" id="KW-0597">Phosphoprotein</keyword>
<dbReference type="SMART" id="SM00388">
    <property type="entry name" value="HisKA"/>
    <property type="match status" value="1"/>
</dbReference>
<evidence type="ECO:0000256" key="11">
    <source>
        <dbReference type="ARBA" id="ARBA00023136"/>
    </source>
</evidence>
<dbReference type="GO" id="GO:0005886">
    <property type="term" value="C:plasma membrane"/>
    <property type="evidence" value="ECO:0007669"/>
    <property type="project" value="UniProtKB-SubCell"/>
</dbReference>
<dbReference type="InterPro" id="IPR005467">
    <property type="entry name" value="His_kinase_dom"/>
</dbReference>
<evidence type="ECO:0000256" key="5">
    <source>
        <dbReference type="ARBA" id="ARBA00022553"/>
    </source>
</evidence>
<evidence type="ECO:0000313" key="16">
    <source>
        <dbReference type="Proteomes" id="UP000310636"/>
    </source>
</evidence>
<dbReference type="InterPro" id="IPR004358">
    <property type="entry name" value="Sig_transdc_His_kin-like_C"/>
</dbReference>
<keyword evidence="6" id="KW-0808">Transferase</keyword>
<dbReference type="AlphaFoldDB" id="A0A4S4BQC4"/>
<dbReference type="PROSITE" id="PS50109">
    <property type="entry name" value="HIS_KIN"/>
    <property type="match status" value="1"/>
</dbReference>
<evidence type="ECO:0000259" key="13">
    <source>
        <dbReference type="PROSITE" id="PS50109"/>
    </source>
</evidence>
<keyword evidence="4" id="KW-1003">Cell membrane</keyword>
<dbReference type="EMBL" id="SSOB01000021">
    <property type="protein sequence ID" value="THF77138.1"/>
    <property type="molecule type" value="Genomic_DNA"/>
</dbReference>
<feature type="domain" description="Histidine kinase" evidence="13">
    <location>
        <begin position="259"/>
        <end position="476"/>
    </location>
</feature>
<feature type="transmembrane region" description="Helical" evidence="12">
    <location>
        <begin position="16"/>
        <end position="37"/>
    </location>
</feature>
<dbReference type="GO" id="GO:0000155">
    <property type="term" value="F:phosphorelay sensor kinase activity"/>
    <property type="evidence" value="ECO:0007669"/>
    <property type="project" value="InterPro"/>
</dbReference>
<dbReference type="EC" id="2.7.13.3" evidence="3"/>
<dbReference type="RefSeq" id="WP_136371086.1">
    <property type="nucleotide sequence ID" value="NZ_SSOB01000021.1"/>
</dbReference>
<dbReference type="SMART" id="SM00387">
    <property type="entry name" value="HATPase_c"/>
    <property type="match status" value="1"/>
</dbReference>
<sequence>MSDTIRRRSLLRYWSVRYFLLLLAGMAVVGGSVLGYLQVDAVARQKQGATGLVRDVATAAAANGGRIPGNPSAGRWLSERVNQYNLDIRPIVLIFDPQGQVISQFPPVPPPEMEYLRYDLQDVLNDEPRLFTIRSALDGTVYQAATYPVSESSRTIGYVLYLTPRVDIVQGILEFKVLIFLLFAFVLAGWAAIYVMTRRVVQPIRQAADAANQMITGNYSLQFAREYREQEMVELMESFQELADKLNRLESLRSQLLAGVTHELKTPVTSISGLIQAVKGQVVSGDEADMFLEVCLKESVRLQKMIEDLLDFNSFADSTIAAVNDRCELNRVLAGIVERWRMGQGRSELEVILELPEREEGWSVRTDPGRIEQIMINLLNNARDASAPAGTVSIRLAAAPDAFHIRIHDTGKGIPAAEQAEIFEPFYRGNNKKTRVRGLGIGLTFSRMIARSLGGDLVLSDSSPGSTTFTLTVPSS</sequence>
<evidence type="ECO:0000313" key="15">
    <source>
        <dbReference type="EMBL" id="THF77138.1"/>
    </source>
</evidence>
<evidence type="ECO:0000259" key="14">
    <source>
        <dbReference type="PROSITE" id="PS50885"/>
    </source>
</evidence>